<sequence>MLSFPASVLHFPSWAFRSTVCRSVSLAYFATLFGLWRLGLLIMLGRGFPPAFPESRALFVTTLLTVPTWAFCMCIGYLCWMFELSLGNCFTRWRNPHGNYTELVFNQDEEIERCEEHPSPRAGAHKTASRRQRPVAFIALWSGYFSLVILGVYLLVTYELPVDHHYKADVQLANRVPKRDGYASKEKIFLAAMFYNNARVVPYWTVEITKLINYLGSDNVFVSIVESYSTDATPALLLEFDRKLEAMGVPRRILTQETSIPRPASSTGTQLPHIEYLANLRNLAMEPLATQGAYDRVLFSNDVFVEAESIVELLNTKGGDYDMACGLDFHNRGLYDLWVLRDRLGHLASALWPYFLEDTGFRAVMTNEPAPVFACWNGIIAVRADPFLPIPLRKGQLSTIPLTHPLPSTHPAYPRPLNTTPASTSPVRFRASKPGECFSSESFLLPYDLRRQFAMKNIYANPRVITAYEWRFYVWFKYILRHWAVKWFIERVENGNGIHLAKFVLGNPAEIWQWDGSECHPAPVRGPNPRSLTN</sequence>
<reference evidence="2" key="1">
    <citation type="submission" date="2023-03" db="EMBL/GenBank/DDBJ databases">
        <title>Massive genome expansion in bonnet fungi (Mycena s.s.) driven by repeated elements and novel gene families across ecological guilds.</title>
        <authorList>
            <consortium name="Lawrence Berkeley National Laboratory"/>
            <person name="Harder C.B."/>
            <person name="Miyauchi S."/>
            <person name="Viragh M."/>
            <person name="Kuo A."/>
            <person name="Thoen E."/>
            <person name="Andreopoulos B."/>
            <person name="Lu D."/>
            <person name="Skrede I."/>
            <person name="Drula E."/>
            <person name="Henrissat B."/>
            <person name="Morin E."/>
            <person name="Kohler A."/>
            <person name="Barry K."/>
            <person name="LaButti K."/>
            <person name="Morin E."/>
            <person name="Salamov A."/>
            <person name="Lipzen A."/>
            <person name="Mereny Z."/>
            <person name="Hegedus B."/>
            <person name="Baldrian P."/>
            <person name="Stursova M."/>
            <person name="Weitz H."/>
            <person name="Taylor A."/>
            <person name="Grigoriev I.V."/>
            <person name="Nagy L.G."/>
            <person name="Martin F."/>
            <person name="Kauserud H."/>
        </authorList>
    </citation>
    <scope>NUCLEOTIDE SEQUENCE</scope>
    <source>
        <strain evidence="2">CBHHK002</strain>
    </source>
</reference>
<gene>
    <name evidence="2" type="ORF">DFH08DRAFT_871599</name>
</gene>
<proteinExistence type="predicted"/>
<dbReference type="Proteomes" id="UP001218218">
    <property type="component" value="Unassembled WGS sequence"/>
</dbReference>
<keyword evidence="3" id="KW-1185">Reference proteome</keyword>
<feature type="transmembrane region" description="Helical" evidence="1">
    <location>
        <begin position="135"/>
        <end position="156"/>
    </location>
</feature>
<comment type="caution">
    <text evidence="2">The sequence shown here is derived from an EMBL/GenBank/DDBJ whole genome shotgun (WGS) entry which is preliminary data.</text>
</comment>
<protein>
    <submittedName>
        <fullName evidence="2">Cryptococcal mannosyltransferase 1-domain-containing protein</fullName>
    </submittedName>
</protein>
<dbReference type="PANTHER" id="PTHR34144">
    <property type="entry name" value="CHROMOSOME 8, WHOLE GENOME SHOTGUN SEQUENCE"/>
    <property type="match status" value="1"/>
</dbReference>
<dbReference type="AlphaFoldDB" id="A0AAD6ZZD9"/>
<accession>A0AAD6ZZD9</accession>
<dbReference type="InterPro" id="IPR021047">
    <property type="entry name" value="Mannosyltransferase_CMT1"/>
</dbReference>
<feature type="transmembrane region" description="Helical" evidence="1">
    <location>
        <begin position="26"/>
        <end position="45"/>
    </location>
</feature>
<evidence type="ECO:0000256" key="1">
    <source>
        <dbReference type="SAM" id="Phobius"/>
    </source>
</evidence>
<organism evidence="2 3">
    <name type="scientific">Mycena albidolilacea</name>
    <dbReference type="NCBI Taxonomy" id="1033008"/>
    <lineage>
        <taxon>Eukaryota</taxon>
        <taxon>Fungi</taxon>
        <taxon>Dikarya</taxon>
        <taxon>Basidiomycota</taxon>
        <taxon>Agaricomycotina</taxon>
        <taxon>Agaricomycetes</taxon>
        <taxon>Agaricomycetidae</taxon>
        <taxon>Agaricales</taxon>
        <taxon>Marasmiineae</taxon>
        <taxon>Mycenaceae</taxon>
        <taxon>Mycena</taxon>
    </lineage>
</organism>
<keyword evidence="2" id="KW-0328">Glycosyltransferase</keyword>
<keyword evidence="1" id="KW-0472">Membrane</keyword>
<name>A0AAD6ZZD9_9AGAR</name>
<dbReference type="EMBL" id="JARIHO010000022">
    <property type="protein sequence ID" value="KAJ7344011.1"/>
    <property type="molecule type" value="Genomic_DNA"/>
</dbReference>
<dbReference type="PANTHER" id="PTHR34144:SF7">
    <property type="entry name" value="EXPORT PROTEIN (CAP59), PUTATIVE (AFU_ORTHOLOGUE AFUA_7G05020)-RELATED"/>
    <property type="match status" value="1"/>
</dbReference>
<keyword evidence="1" id="KW-0812">Transmembrane</keyword>
<evidence type="ECO:0000313" key="3">
    <source>
        <dbReference type="Proteomes" id="UP001218218"/>
    </source>
</evidence>
<dbReference type="GO" id="GO:0016757">
    <property type="term" value="F:glycosyltransferase activity"/>
    <property type="evidence" value="ECO:0007669"/>
    <property type="project" value="UniProtKB-KW"/>
</dbReference>
<feature type="transmembrane region" description="Helical" evidence="1">
    <location>
        <begin position="57"/>
        <end position="82"/>
    </location>
</feature>
<keyword evidence="1" id="KW-1133">Transmembrane helix</keyword>
<dbReference type="Pfam" id="PF11735">
    <property type="entry name" value="CAP59_mtransfer"/>
    <property type="match status" value="1"/>
</dbReference>
<keyword evidence="2" id="KW-0808">Transferase</keyword>
<evidence type="ECO:0000313" key="2">
    <source>
        <dbReference type="EMBL" id="KAJ7344011.1"/>
    </source>
</evidence>